<protein>
    <recommendedName>
        <fullName evidence="5">tRNA (Uracil-5-)-methyltransferase</fullName>
    </recommendedName>
</protein>
<organism evidence="2">
    <name type="scientific">Candidatus Enterococcus clewellii</name>
    <dbReference type="NCBI Taxonomy" id="1834193"/>
    <lineage>
        <taxon>Bacteria</taxon>
        <taxon>Bacillati</taxon>
        <taxon>Bacillota</taxon>
        <taxon>Bacilli</taxon>
        <taxon>Lactobacillales</taxon>
        <taxon>Enterococcaceae</taxon>
        <taxon>Enterococcus</taxon>
    </lineage>
</organism>
<keyword evidence="1" id="KW-0472">Membrane</keyword>
<evidence type="ECO:0000313" key="2">
    <source>
        <dbReference type="EMBL" id="OTP15947.1"/>
    </source>
</evidence>
<proteinExistence type="predicted"/>
<dbReference type="OrthoDB" id="2166499at2"/>
<dbReference type="AlphaFoldDB" id="A0A242K8C6"/>
<keyword evidence="4" id="KW-1185">Reference proteome</keyword>
<reference evidence="3" key="2">
    <citation type="submission" date="2017-05" db="EMBL/GenBank/DDBJ databases">
        <authorList>
            <consortium name="The Broad Institute Genomics Platform"/>
            <consortium name="The Broad Institute Genomic Center for Infectious Diseases"/>
            <person name="Earl A."/>
            <person name="Manson A."/>
            <person name="Schwartman J."/>
            <person name="Gilmore M."/>
            <person name="Abouelleil A."/>
            <person name="Cao P."/>
            <person name="Chapman S."/>
            <person name="Cusick C."/>
            <person name="Shea T."/>
            <person name="Young S."/>
            <person name="Neafsey D."/>
            <person name="Nusbaum C."/>
            <person name="Birren B."/>
        </authorList>
    </citation>
    <scope>NUCLEOTIDE SEQUENCE</scope>
    <source>
        <strain evidence="3">9E7_DIV0242</strain>
    </source>
</reference>
<dbReference type="EMBL" id="NGMM01000003">
    <property type="protein sequence ID" value="OTP15947.1"/>
    <property type="molecule type" value="Genomic_DNA"/>
</dbReference>
<sequence>MKRGRIIQILLMAILISGASIFYFGNVGAQEKDIAALETEGEAWTGKKEQGAKKAADRIAIPGFESLTLKADTKEQAVNFYNPEQNVCYFKLTLSVGETTLWESKLIEPGYGIYNIELNQPLSAGEYPEAVLKYECYTIEETPSPLNGSEIECLLLVI</sequence>
<keyword evidence="1" id="KW-1133">Transmembrane helix</keyword>
<evidence type="ECO:0008006" key="5">
    <source>
        <dbReference type="Google" id="ProtNLM"/>
    </source>
</evidence>
<dbReference type="EMBL" id="CP147247">
    <property type="protein sequence ID" value="WYJ92260.1"/>
    <property type="molecule type" value="Genomic_DNA"/>
</dbReference>
<dbReference type="Proteomes" id="UP000195141">
    <property type="component" value="Chromosome"/>
</dbReference>
<dbReference type="RefSeq" id="WP_086349222.1">
    <property type="nucleotide sequence ID" value="NZ_CP147247.1"/>
</dbReference>
<gene>
    <name evidence="2" type="ORF">A5888_002161</name>
    <name evidence="3" type="ORF">A5888_004033</name>
</gene>
<evidence type="ECO:0000313" key="3">
    <source>
        <dbReference type="EMBL" id="WYJ92260.1"/>
    </source>
</evidence>
<reference evidence="3" key="3">
    <citation type="submission" date="2024-03" db="EMBL/GenBank/DDBJ databases">
        <title>The Genome Sequence of Enterococcus sp. DIV0242b.</title>
        <authorList>
            <consortium name="The Broad Institute Genomics Platform"/>
            <consortium name="The Broad Institute Microbial Omics Core"/>
            <consortium name="The Broad Institute Genomic Center for Infectious Diseases"/>
            <person name="Earl A."/>
            <person name="Manson A."/>
            <person name="Gilmore M."/>
            <person name="Schwartman J."/>
            <person name="Shea T."/>
            <person name="Abouelleil A."/>
            <person name="Cao P."/>
            <person name="Chapman S."/>
            <person name="Cusick C."/>
            <person name="Young S."/>
            <person name="Neafsey D."/>
            <person name="Nusbaum C."/>
            <person name="Birren B."/>
        </authorList>
    </citation>
    <scope>NUCLEOTIDE SEQUENCE</scope>
    <source>
        <strain evidence="3">9E7_DIV0242</strain>
    </source>
</reference>
<evidence type="ECO:0000256" key="1">
    <source>
        <dbReference type="SAM" id="Phobius"/>
    </source>
</evidence>
<keyword evidence="1" id="KW-0812">Transmembrane</keyword>
<accession>A0A242K8C6</accession>
<name>A0A242K8C6_9ENTE</name>
<evidence type="ECO:0000313" key="4">
    <source>
        <dbReference type="Proteomes" id="UP000195141"/>
    </source>
</evidence>
<feature type="transmembrane region" description="Helical" evidence="1">
    <location>
        <begin position="7"/>
        <end position="25"/>
    </location>
</feature>
<reference evidence="2" key="1">
    <citation type="submission" date="2017-05" db="EMBL/GenBank/DDBJ databases">
        <title>The Genome Sequence of Enterococcus sp. 9E7_DIV0242.</title>
        <authorList>
            <consortium name="The Broad Institute Genomics Platform"/>
            <consortium name="The Broad Institute Genomic Center for Infectious Diseases"/>
            <person name="Earl A."/>
            <person name="Manson A."/>
            <person name="Schwartman J."/>
            <person name="Gilmore M."/>
            <person name="Abouelleil A."/>
            <person name="Cao P."/>
            <person name="Chapman S."/>
            <person name="Cusick C."/>
            <person name="Shea T."/>
            <person name="Young S."/>
            <person name="Neafsey D."/>
            <person name="Nusbaum C."/>
            <person name="Birren B."/>
        </authorList>
    </citation>
    <scope>NUCLEOTIDE SEQUENCE [LARGE SCALE GENOMIC DNA]</scope>
    <source>
        <strain evidence="2">9E7_DIV0242</strain>
    </source>
</reference>